<evidence type="ECO:0000259" key="1">
    <source>
        <dbReference type="Pfam" id="PF08241"/>
    </source>
</evidence>
<feature type="domain" description="Methyltransferase type 11" evidence="1">
    <location>
        <begin position="119"/>
        <end position="211"/>
    </location>
</feature>
<dbReference type="EMBL" id="BAAARB010000006">
    <property type="protein sequence ID" value="GAA2376482.1"/>
    <property type="molecule type" value="Genomic_DNA"/>
</dbReference>
<dbReference type="GO" id="GO:0032259">
    <property type="term" value="P:methylation"/>
    <property type="evidence" value="ECO:0007669"/>
    <property type="project" value="UniProtKB-KW"/>
</dbReference>
<comment type="caution">
    <text evidence="2">The sequence shown here is derived from an EMBL/GenBank/DDBJ whole genome shotgun (WGS) entry which is preliminary data.</text>
</comment>
<keyword evidence="3" id="KW-1185">Reference proteome</keyword>
<dbReference type="Pfam" id="PF08241">
    <property type="entry name" value="Methyltransf_11"/>
    <property type="match status" value="1"/>
</dbReference>
<dbReference type="SUPFAM" id="SSF53335">
    <property type="entry name" value="S-adenosyl-L-methionine-dependent methyltransferases"/>
    <property type="match status" value="1"/>
</dbReference>
<reference evidence="3" key="1">
    <citation type="journal article" date="2019" name="Int. J. Syst. Evol. Microbiol.">
        <title>The Global Catalogue of Microorganisms (GCM) 10K type strain sequencing project: providing services to taxonomists for standard genome sequencing and annotation.</title>
        <authorList>
            <consortium name="The Broad Institute Genomics Platform"/>
            <consortium name="The Broad Institute Genome Sequencing Center for Infectious Disease"/>
            <person name="Wu L."/>
            <person name="Ma J."/>
        </authorList>
    </citation>
    <scope>NUCLEOTIDE SEQUENCE [LARGE SCALE GENOMIC DNA]</scope>
    <source>
        <strain evidence="3">JCM 16227</strain>
    </source>
</reference>
<dbReference type="Gene3D" id="3.40.50.150">
    <property type="entry name" value="Vaccinia Virus protein VP39"/>
    <property type="match status" value="1"/>
</dbReference>
<gene>
    <name evidence="2" type="primary">mftM_2</name>
    <name evidence="2" type="ORF">GCM10009855_14710</name>
</gene>
<accession>A0ABP5UCE5</accession>
<dbReference type="InterPro" id="IPR013216">
    <property type="entry name" value="Methyltransf_11"/>
</dbReference>
<dbReference type="Proteomes" id="UP001501170">
    <property type="component" value="Unassembled WGS sequence"/>
</dbReference>
<dbReference type="GO" id="GO:0008168">
    <property type="term" value="F:methyltransferase activity"/>
    <property type="evidence" value="ECO:0007669"/>
    <property type="project" value="UniProtKB-KW"/>
</dbReference>
<evidence type="ECO:0000313" key="2">
    <source>
        <dbReference type="EMBL" id="GAA2376482.1"/>
    </source>
</evidence>
<keyword evidence="2" id="KW-0808">Transferase</keyword>
<name>A0ABP5UCE5_9ACTN</name>
<organism evidence="2 3">
    <name type="scientific">Gordonia cholesterolivorans</name>
    <dbReference type="NCBI Taxonomy" id="559625"/>
    <lineage>
        <taxon>Bacteria</taxon>
        <taxon>Bacillati</taxon>
        <taxon>Actinomycetota</taxon>
        <taxon>Actinomycetes</taxon>
        <taxon>Mycobacteriales</taxon>
        <taxon>Gordoniaceae</taxon>
        <taxon>Gordonia</taxon>
    </lineage>
</organism>
<proteinExistence type="predicted"/>
<sequence length="263" mass="28249">MVVETVSGRSALAGFRGSGRLRWRRSGDLLELAHPYGPRDISDSVVVGELTALVSAGAIAGQEEFEAAAVELITGCAADSDEAWVAFYRNSVRELRDGSVPFSPIHRRARGLLVGESVLEVGSCFGFFALQCAGDGFAVTATDICQGALDLLGSASSSLNLPVTTVPGDVRRLPFTDDSFDTVTILHLLEHLPADDVCTAIAECCRVARSRVVVAVPYEDEVCPHFGHLELLREADLRQWAQAVGEHRTTIFADHGGWLVIDL</sequence>
<dbReference type="InterPro" id="IPR029063">
    <property type="entry name" value="SAM-dependent_MTases_sf"/>
</dbReference>
<dbReference type="NCBIfam" id="NF041255">
    <property type="entry name" value="mycofact_MftM"/>
    <property type="match status" value="1"/>
</dbReference>
<evidence type="ECO:0000313" key="3">
    <source>
        <dbReference type="Proteomes" id="UP001501170"/>
    </source>
</evidence>
<protein>
    <submittedName>
        <fullName evidence="2">Mycofactocin oligosaccharide methyltransferase MftM</fullName>
    </submittedName>
</protein>
<keyword evidence="2" id="KW-0489">Methyltransferase</keyword>